<proteinExistence type="predicted"/>
<protein>
    <submittedName>
        <fullName evidence="2">Aminodeoxychorismate synthase component I</fullName>
    </submittedName>
</protein>
<dbReference type="RefSeq" id="WP_103370782.1">
    <property type="nucleotide sequence ID" value="NZ_CBCRVO010000001.1"/>
</dbReference>
<reference evidence="2 3" key="1">
    <citation type="submission" date="2017-08" db="EMBL/GenBank/DDBJ databases">
        <title>Draft genome sequences of 64 type strains of genus Staph aureus.</title>
        <authorList>
            <person name="Cole K."/>
            <person name="Golubchik T."/>
            <person name="Russell J."/>
            <person name="Foster D."/>
            <person name="Llewelyn M."/>
            <person name="Wilson D."/>
            <person name="Crook D."/>
            <person name="Paul J."/>
        </authorList>
    </citation>
    <scope>NUCLEOTIDE SEQUENCE [LARGE SCALE GENOMIC DNA]</scope>
    <source>
        <strain evidence="2 3">DSM 29875</strain>
    </source>
</reference>
<gene>
    <name evidence="2" type="ORF">CD039_01085</name>
</gene>
<dbReference type="Gene3D" id="3.60.120.10">
    <property type="entry name" value="Anthranilate synthase"/>
    <property type="match status" value="1"/>
</dbReference>
<name>A0A2K4FDE5_9STAP</name>
<feature type="domain" description="Chorismate-utilising enzyme C-terminal" evidence="1">
    <location>
        <begin position="116"/>
        <end position="373"/>
    </location>
</feature>
<evidence type="ECO:0000259" key="1">
    <source>
        <dbReference type="Pfam" id="PF00425"/>
    </source>
</evidence>
<comment type="caution">
    <text evidence="2">The sequence shown here is derived from an EMBL/GenBank/DDBJ whole genome shotgun (WGS) entry which is preliminary data.</text>
</comment>
<evidence type="ECO:0000313" key="3">
    <source>
        <dbReference type="Proteomes" id="UP000242712"/>
    </source>
</evidence>
<accession>A0A2K4FDE5</accession>
<dbReference type="PANTHER" id="PTHR11236">
    <property type="entry name" value="AMINOBENZOATE/ANTHRANILATE SYNTHASE"/>
    <property type="match status" value="1"/>
</dbReference>
<dbReference type="InterPro" id="IPR015890">
    <property type="entry name" value="Chorismate_C"/>
</dbReference>
<dbReference type="AlphaFoldDB" id="A0A2K4FDE5"/>
<evidence type="ECO:0000313" key="2">
    <source>
        <dbReference type="EMBL" id="POA09384.1"/>
    </source>
</evidence>
<dbReference type="Proteomes" id="UP000242712">
    <property type="component" value="Unassembled WGS sequence"/>
</dbReference>
<keyword evidence="3" id="KW-1185">Reference proteome</keyword>
<dbReference type="GeneID" id="98296939"/>
<dbReference type="GO" id="GO:0046820">
    <property type="term" value="F:4-amino-4-deoxychorismate synthase activity"/>
    <property type="evidence" value="ECO:0007669"/>
    <property type="project" value="TreeGrafter"/>
</dbReference>
<dbReference type="Pfam" id="PF00425">
    <property type="entry name" value="Chorismate_bind"/>
    <property type="match status" value="1"/>
</dbReference>
<dbReference type="InterPro" id="IPR019999">
    <property type="entry name" value="Anth_synth_I-like"/>
</dbReference>
<sequence length="380" mass="43311">MQIQFNYRYYVNPDDFETHHASLEQYVTKRIAMQLSEVQEVVRFAEYMQKRGYYVALYLPYESARAFNPEMTTVTPPEDYVYAAAYIFDSIQYYEGEFETAPHEPHQQFTFQLSDETMQDHIQRVQEAIVEGNTYQVNYTTRLTDTIRQPIADLYYALLAKGHGNYAALFDTDEVQVASFSPELFFQKGSFGGQHNTIVSKPMKGTAPRSIDEAEDHENYQQLTQSKKDQAENVMIVDLLRNDIARIAQTGTVGVHHLFAIEAYETVYQMTSMVTGQVAAETSLNSIFEALFPCGSITGAPKLNTMRYIADLEQTPRYIYCGTLGLMLPSGQSIFNVPIRTVEYVDDQARYGVGAGITIDSDPVQEVQEFKDKTKILEQL</sequence>
<organism evidence="2 3">
    <name type="scientific">Staphylococcus argensis</name>
    <dbReference type="NCBI Taxonomy" id="1607738"/>
    <lineage>
        <taxon>Bacteria</taxon>
        <taxon>Bacillati</taxon>
        <taxon>Bacillota</taxon>
        <taxon>Bacilli</taxon>
        <taxon>Bacillales</taxon>
        <taxon>Staphylococcaceae</taxon>
        <taxon>Staphylococcus</taxon>
    </lineage>
</organism>
<dbReference type="PRINTS" id="PR00095">
    <property type="entry name" value="ANTSNTHASEI"/>
</dbReference>
<dbReference type="EMBL" id="PPPX01000001">
    <property type="protein sequence ID" value="POA09384.1"/>
    <property type="molecule type" value="Genomic_DNA"/>
</dbReference>
<dbReference type="PANTHER" id="PTHR11236:SF50">
    <property type="entry name" value="AMINODEOXYCHORISMATE SYNTHASE COMPONENT 1"/>
    <property type="match status" value="1"/>
</dbReference>
<dbReference type="OrthoDB" id="9803598at2"/>
<dbReference type="InterPro" id="IPR005801">
    <property type="entry name" value="ADC_synthase"/>
</dbReference>
<dbReference type="SUPFAM" id="SSF56322">
    <property type="entry name" value="ADC synthase"/>
    <property type="match status" value="1"/>
</dbReference>
<dbReference type="GO" id="GO:0000162">
    <property type="term" value="P:L-tryptophan biosynthetic process"/>
    <property type="evidence" value="ECO:0007669"/>
    <property type="project" value="TreeGrafter"/>
</dbReference>